<keyword evidence="2" id="KW-1185">Reference proteome</keyword>
<evidence type="ECO:0000313" key="2">
    <source>
        <dbReference type="Proteomes" id="UP000507470"/>
    </source>
</evidence>
<accession>A0A6J8DG39</accession>
<sequence>MFSQYEKKSHIHLDTVYFINGIDKNDAEIKRMTDQVVMFAMKQSSWGQRRPMQWVPLELQISNMRMKNINIITKEDLRNVNQLNNDLALEEGQLNDFLLVQHSLGKLMYYNLPELDQFIIIHPPALVNILRSFVTDEKFFPEEQNLKFILQKITNTGQIYKADLLKLWQQDHFHQYMPDDTIKEFVVQLLIHLDILIIPKSSHQTNMYLVPCMIKATRPSNFYLLDNQGEKTICLRYSLVRDSIPTALAYKIIGASLNAWPLKK</sequence>
<dbReference type="OrthoDB" id="5962960at2759"/>
<evidence type="ECO:0008006" key="3">
    <source>
        <dbReference type="Google" id="ProtNLM"/>
    </source>
</evidence>
<evidence type="ECO:0000313" key="1">
    <source>
        <dbReference type="EMBL" id="CAC5406647.1"/>
    </source>
</evidence>
<name>A0A6J8DG39_MYTCO</name>
<reference evidence="1 2" key="1">
    <citation type="submission" date="2020-06" db="EMBL/GenBank/DDBJ databases">
        <authorList>
            <person name="Li R."/>
            <person name="Bekaert M."/>
        </authorList>
    </citation>
    <scope>NUCLEOTIDE SEQUENCE [LARGE SCALE GENOMIC DNA]</scope>
    <source>
        <strain evidence="2">wild</strain>
    </source>
</reference>
<dbReference type="AlphaFoldDB" id="A0A6J8DG39"/>
<organism evidence="1 2">
    <name type="scientific">Mytilus coruscus</name>
    <name type="common">Sea mussel</name>
    <dbReference type="NCBI Taxonomy" id="42192"/>
    <lineage>
        <taxon>Eukaryota</taxon>
        <taxon>Metazoa</taxon>
        <taxon>Spiralia</taxon>
        <taxon>Lophotrochozoa</taxon>
        <taxon>Mollusca</taxon>
        <taxon>Bivalvia</taxon>
        <taxon>Autobranchia</taxon>
        <taxon>Pteriomorphia</taxon>
        <taxon>Mytilida</taxon>
        <taxon>Mytiloidea</taxon>
        <taxon>Mytilidae</taxon>
        <taxon>Mytilinae</taxon>
        <taxon>Mytilus</taxon>
    </lineage>
</organism>
<dbReference type="EMBL" id="CACVKT020007264">
    <property type="protein sequence ID" value="CAC5406647.1"/>
    <property type="molecule type" value="Genomic_DNA"/>
</dbReference>
<protein>
    <recommendedName>
        <fullName evidence="3">C-terminal of Roc (COR) domain-containing protein</fullName>
    </recommendedName>
</protein>
<gene>
    <name evidence="1" type="ORF">MCOR_40199</name>
</gene>
<dbReference type="Proteomes" id="UP000507470">
    <property type="component" value="Unassembled WGS sequence"/>
</dbReference>
<proteinExistence type="predicted"/>